<dbReference type="OrthoDB" id="1750606at2759"/>
<evidence type="ECO:0008006" key="3">
    <source>
        <dbReference type="Google" id="ProtNLM"/>
    </source>
</evidence>
<gene>
    <name evidence="1" type="ORF">J1N35_040921</name>
</gene>
<reference evidence="1 2" key="1">
    <citation type="journal article" date="2021" name="Plant Biotechnol. J.">
        <title>Multi-omics assisted identification of the key and species-specific regulatory components of drought-tolerant mechanisms in Gossypium stocksii.</title>
        <authorList>
            <person name="Yu D."/>
            <person name="Ke L."/>
            <person name="Zhang D."/>
            <person name="Wu Y."/>
            <person name="Sun Y."/>
            <person name="Mei J."/>
            <person name="Sun J."/>
            <person name="Sun Y."/>
        </authorList>
    </citation>
    <scope>NUCLEOTIDE SEQUENCE [LARGE SCALE GENOMIC DNA]</scope>
    <source>
        <strain evidence="2">cv. E1</strain>
        <tissue evidence="1">Leaf</tissue>
    </source>
</reference>
<organism evidence="1 2">
    <name type="scientific">Gossypium stocksii</name>
    <dbReference type="NCBI Taxonomy" id="47602"/>
    <lineage>
        <taxon>Eukaryota</taxon>
        <taxon>Viridiplantae</taxon>
        <taxon>Streptophyta</taxon>
        <taxon>Embryophyta</taxon>
        <taxon>Tracheophyta</taxon>
        <taxon>Spermatophyta</taxon>
        <taxon>Magnoliopsida</taxon>
        <taxon>eudicotyledons</taxon>
        <taxon>Gunneridae</taxon>
        <taxon>Pentapetalae</taxon>
        <taxon>rosids</taxon>
        <taxon>malvids</taxon>
        <taxon>Malvales</taxon>
        <taxon>Malvaceae</taxon>
        <taxon>Malvoideae</taxon>
        <taxon>Gossypium</taxon>
    </lineage>
</organism>
<dbReference type="Proteomes" id="UP000828251">
    <property type="component" value="Unassembled WGS sequence"/>
</dbReference>
<protein>
    <recommendedName>
        <fullName evidence="3">DUF4283 domain-containing protein</fullName>
    </recommendedName>
</protein>
<dbReference type="AlphaFoldDB" id="A0A9D3ZIY8"/>
<dbReference type="PANTHER" id="PTHR31286:SF153">
    <property type="entry name" value="DUF4283 DOMAIN PROTEIN"/>
    <property type="match status" value="1"/>
</dbReference>
<accession>A0A9D3ZIY8</accession>
<dbReference type="EMBL" id="JAIQCV010000012">
    <property type="protein sequence ID" value="KAH1039178.1"/>
    <property type="molecule type" value="Genomic_DNA"/>
</dbReference>
<name>A0A9D3ZIY8_9ROSI</name>
<comment type="caution">
    <text evidence="1">The sequence shown here is derived from an EMBL/GenBank/DDBJ whole genome shotgun (WGS) entry which is preliminary data.</text>
</comment>
<sequence>MDLERVLKGSQWTFNNHLLMMHCLELGEDPKRVHDVLSGFFNDVMARQLGDFLGKFLKYDRFSLGKGMRSYLRIRVQLDVRHPLKRKKKLGHNDSFCQAKMVMKVEVAEFDWDMSLKAQSRRSLAMNSLWLCDEGEGMNEEVMDNDMGTQRRFAGFYRNLYVRNRDASWNMFRGLGHQQDLLCLVSGDFNEILYVCKKVVGVPRDEGRIEAFRGNLSINGLSVCWRIVN</sequence>
<dbReference type="PANTHER" id="PTHR31286">
    <property type="entry name" value="GLYCINE-RICH CELL WALL STRUCTURAL PROTEIN 1.8-LIKE"/>
    <property type="match status" value="1"/>
</dbReference>
<evidence type="ECO:0000313" key="1">
    <source>
        <dbReference type="EMBL" id="KAH1039178.1"/>
    </source>
</evidence>
<evidence type="ECO:0000313" key="2">
    <source>
        <dbReference type="Proteomes" id="UP000828251"/>
    </source>
</evidence>
<keyword evidence="2" id="KW-1185">Reference proteome</keyword>
<dbReference type="InterPro" id="IPR040256">
    <property type="entry name" value="At4g02000-like"/>
</dbReference>
<proteinExistence type="predicted"/>